<dbReference type="EMBL" id="CP017603">
    <property type="protein sequence ID" value="AOY76478.1"/>
    <property type="molecule type" value="Genomic_DNA"/>
</dbReference>
<organism evidence="3 5">
    <name type="scientific">Clostridium formicaceticum</name>
    <dbReference type="NCBI Taxonomy" id="1497"/>
    <lineage>
        <taxon>Bacteria</taxon>
        <taxon>Bacillati</taxon>
        <taxon>Bacillota</taxon>
        <taxon>Clostridia</taxon>
        <taxon>Eubacteriales</taxon>
        <taxon>Clostridiaceae</taxon>
        <taxon>Clostridium</taxon>
    </lineage>
</organism>
<dbReference type="KEGG" id="cfm:BJL90_11770"/>
<evidence type="ECO:0008006" key="6">
    <source>
        <dbReference type="Google" id="ProtNLM"/>
    </source>
</evidence>
<evidence type="ECO:0000313" key="5">
    <source>
        <dbReference type="Proteomes" id="UP000192478"/>
    </source>
</evidence>
<reference evidence="2 4" key="1">
    <citation type="submission" date="2016-10" db="EMBL/GenBank/DDBJ databases">
        <title>Complete Genome Sequence of Acetogen Clostridium formicoaceticum ATCC 27076.</title>
        <authorList>
            <person name="Bao T."/>
            <person name="Cheng C."/>
            <person name="Zhao J."/>
            <person name="Yang S.-T."/>
            <person name="Wang J."/>
            <person name="Wang M."/>
        </authorList>
    </citation>
    <scope>NUCLEOTIDE SEQUENCE [LARGE SCALE GENOMIC DNA]</scope>
    <source>
        <strain evidence="2 4">ATCC 27076</strain>
    </source>
</reference>
<proteinExistence type="predicted"/>
<dbReference type="AlphaFoldDB" id="A0AAC9WFL3"/>
<name>A0AAC9WFL3_9CLOT</name>
<dbReference type="Proteomes" id="UP000177894">
    <property type="component" value="Chromosome"/>
</dbReference>
<keyword evidence="4" id="KW-1185">Reference proteome</keyword>
<dbReference type="Proteomes" id="UP000192478">
    <property type="component" value="Chromosome"/>
</dbReference>
<feature type="chain" id="PRO_5042110940" description="Lipoprotein" evidence="1">
    <location>
        <begin position="23"/>
        <end position="258"/>
    </location>
</feature>
<protein>
    <recommendedName>
        <fullName evidence="6">Lipoprotein</fullName>
    </recommendedName>
</protein>
<dbReference type="RefSeq" id="WP_070968098.1">
    <property type="nucleotide sequence ID" value="NZ_CP017603.1"/>
</dbReference>
<evidence type="ECO:0000313" key="3">
    <source>
        <dbReference type="EMBL" id="ARE86881.1"/>
    </source>
</evidence>
<feature type="signal peptide" evidence="1">
    <location>
        <begin position="1"/>
        <end position="22"/>
    </location>
</feature>
<evidence type="ECO:0000313" key="2">
    <source>
        <dbReference type="EMBL" id="AOY76478.1"/>
    </source>
</evidence>
<gene>
    <name evidence="2" type="ORF">BJL90_11770</name>
    <name evidence="3" type="ORF">CLFO_12650</name>
</gene>
<accession>A0AAC9WFL3</accession>
<evidence type="ECO:0000256" key="1">
    <source>
        <dbReference type="SAM" id="SignalP"/>
    </source>
</evidence>
<sequence length="258" mass="30443">MKKKVMTLISIFMLSIILTACSVDEEVNKEYVNDYIALNYPTDWSIQVNEPGNNTMILLGKEFNFQFIIDMQITENEDETKKEIEKSLHEGYIKIVEEMVSAEIISYQETTIDGEKAKELKLEIKLLDSTIEQLYYTLNEELSSYNEVKTYLREYEEVEIFINEIKYNPEKLEELEIILLQLEAENEERKPSMMAANAFIGNIHHFIKKEEDILLKQNVIMSYKENIKLNIFFQSDEKEYENNIETVQKVIDSITFIH</sequence>
<dbReference type="PROSITE" id="PS51257">
    <property type="entry name" value="PROKAR_LIPOPROTEIN"/>
    <property type="match status" value="1"/>
</dbReference>
<dbReference type="EMBL" id="CP020559">
    <property type="protein sequence ID" value="ARE86881.1"/>
    <property type="molecule type" value="Genomic_DNA"/>
</dbReference>
<evidence type="ECO:0000313" key="4">
    <source>
        <dbReference type="Proteomes" id="UP000177894"/>
    </source>
</evidence>
<keyword evidence="1" id="KW-0732">Signal</keyword>
<reference evidence="3 5" key="2">
    <citation type="submission" date="2017-03" db="EMBL/GenBank/DDBJ databases">
        <title>Complete sequence of Clostridium formicaceticum DSM 92.</title>
        <authorList>
            <person name="Poehlein A."/>
            <person name="Karl M."/>
            <person name="Bengelsdorf F.R."/>
            <person name="Duerre P."/>
            <person name="Daniel R."/>
        </authorList>
    </citation>
    <scope>NUCLEOTIDE SEQUENCE [LARGE SCALE GENOMIC DNA]</scope>
    <source>
        <strain evidence="3 5">DSM 92</strain>
    </source>
</reference>